<dbReference type="SUPFAM" id="SSF54001">
    <property type="entry name" value="Cysteine proteinases"/>
    <property type="match status" value="1"/>
</dbReference>
<reference evidence="3 4" key="1">
    <citation type="journal article" date="2024" name="Nat. Commun.">
        <title>Phylogenomics reveals the evolutionary origins of lichenization in chlorophyte algae.</title>
        <authorList>
            <person name="Puginier C."/>
            <person name="Libourel C."/>
            <person name="Otte J."/>
            <person name="Skaloud P."/>
            <person name="Haon M."/>
            <person name="Grisel S."/>
            <person name="Petersen M."/>
            <person name="Berrin J.G."/>
            <person name="Delaux P.M."/>
            <person name="Dal Grande F."/>
            <person name="Keller J."/>
        </authorList>
    </citation>
    <scope>NUCLEOTIDE SEQUENCE [LARGE SCALE GENOMIC DNA]</scope>
    <source>
        <strain evidence="3 4">SAG 216-7</strain>
    </source>
</reference>
<dbReference type="PANTHER" id="PTHR15728">
    <property type="entry name" value="DEADENYLATION COMPLEX CATALYTIC SUBUNIT PAN2"/>
    <property type="match status" value="1"/>
</dbReference>
<feature type="region of interest" description="Disordered" evidence="1">
    <location>
        <begin position="761"/>
        <end position="781"/>
    </location>
</feature>
<dbReference type="Gene3D" id="3.30.420.10">
    <property type="entry name" value="Ribonuclease H-like superfamily/Ribonuclease H"/>
    <property type="match status" value="1"/>
</dbReference>
<accession>A0ABR2YXP0</accession>
<dbReference type="SMART" id="SM00479">
    <property type="entry name" value="EXOIII"/>
    <property type="match status" value="1"/>
</dbReference>
<evidence type="ECO:0000256" key="1">
    <source>
        <dbReference type="SAM" id="MobiDB-lite"/>
    </source>
</evidence>
<dbReference type="InterPro" id="IPR050785">
    <property type="entry name" value="PAN2-PAN3_catalytic_subunit"/>
</dbReference>
<feature type="region of interest" description="Disordered" evidence="1">
    <location>
        <begin position="916"/>
        <end position="1009"/>
    </location>
</feature>
<evidence type="ECO:0000313" key="4">
    <source>
        <dbReference type="Proteomes" id="UP001491310"/>
    </source>
</evidence>
<proteinExistence type="predicted"/>
<dbReference type="SUPFAM" id="SSF50998">
    <property type="entry name" value="Quinoprotein alcohol dehydrogenase-like"/>
    <property type="match status" value="1"/>
</dbReference>
<organism evidence="3 4">
    <name type="scientific">Coccomyxa subellipsoidea</name>
    <dbReference type="NCBI Taxonomy" id="248742"/>
    <lineage>
        <taxon>Eukaryota</taxon>
        <taxon>Viridiplantae</taxon>
        <taxon>Chlorophyta</taxon>
        <taxon>core chlorophytes</taxon>
        <taxon>Trebouxiophyceae</taxon>
        <taxon>Trebouxiophyceae incertae sedis</taxon>
        <taxon>Coccomyxaceae</taxon>
        <taxon>Coccomyxa</taxon>
    </lineage>
</organism>
<dbReference type="Gene3D" id="3.90.70.10">
    <property type="entry name" value="Cysteine proteinases"/>
    <property type="match status" value="1"/>
</dbReference>
<feature type="region of interest" description="Disordered" evidence="1">
    <location>
        <begin position="841"/>
        <end position="887"/>
    </location>
</feature>
<feature type="compositionally biased region" description="Low complexity" evidence="1">
    <location>
        <begin position="862"/>
        <end position="872"/>
    </location>
</feature>
<feature type="compositionally biased region" description="Low complexity" evidence="1">
    <location>
        <begin position="983"/>
        <end position="998"/>
    </location>
</feature>
<dbReference type="Gene3D" id="2.130.10.10">
    <property type="entry name" value="YVTN repeat-like/Quinoprotein amine dehydrogenase"/>
    <property type="match status" value="1"/>
</dbReference>
<feature type="compositionally biased region" description="Polar residues" evidence="1">
    <location>
        <begin position="873"/>
        <end position="885"/>
    </location>
</feature>
<dbReference type="InterPro" id="IPR013520">
    <property type="entry name" value="Ribonucl_H"/>
</dbReference>
<dbReference type="InterPro" id="IPR015943">
    <property type="entry name" value="WD40/YVTN_repeat-like_dom_sf"/>
</dbReference>
<keyword evidence="4" id="KW-1185">Reference proteome</keyword>
<dbReference type="Pfam" id="PF13423">
    <property type="entry name" value="UCH_1"/>
    <property type="match status" value="1"/>
</dbReference>
<comment type="caution">
    <text evidence="3">The sequence shown here is derived from an EMBL/GenBank/DDBJ whole genome shotgun (WGS) entry which is preliminary data.</text>
</comment>
<feature type="domain" description="Exonuclease" evidence="2">
    <location>
        <begin position="1122"/>
        <end position="1304"/>
    </location>
</feature>
<dbReference type="InterPro" id="IPR011047">
    <property type="entry name" value="Quinoprotein_ADH-like_sf"/>
</dbReference>
<sequence length="1329" mass="141263">MQSGALSNAILLHSSLKESVTTISFSTNEELLWSGTATGGLFGLQCPDLLTYSTVRAHRVPILGSAPLGDGVASVSQEWVCWHSSGGVPRATLTISQAGVEAFTAICAEPHSRGQAMVGYSCAAAADGDSPTEHGVALLDLFTGKVVSKAAVEEPVYVMRPAARGLVAMGSPGGGVSLADPRAGFKVQHSVAAHAAGLADMDARADALATCGYGTRQGQIVTENYVKVYDLRSAPRMSGTVAFLSGPSLLRFHPKFSSTILVASSNGTFTLADTSGAAFSRYERLDAEADAITACDVSASGEEIAFGSAAGYVYLWVMGGEASCVNPYSQPLEVPPRQAPPPAVPLAEDDSFALAAVYPPGQGRLLSDMSASELARSHKPPRVVHPLVATGLKQVDFVGHAQNPHFKRGLPKGEAARAAAPLRNQRLETKLEKLELTDGRAERERRQAAAGQSGLPEGYRHVTLRQVHSSRFDEFDFALHNPTRFAGLENEIANCYANSLIQVLYFIPELRSAMLAVRPEPGEEFSLLDEVTLLFRMLLAGGPAACQATNLLRALRQNKGAAALGLLETHSQRSGENSDIEVETNKEKSLPRRQRIRCLYGEKAEKTQEILSFQVELQYPPAKERPTGAGGTTTLQPLSFRPGEAPKAAALPQWAPDQVRPSFSELLAASLKPTADMRAWFDDRLKYQHVQQQRLPKKLPTVLVVSSGLLDSADLVWWQPYSGSKSVRRRSSAWLPWAIEIISNCTTSEVSVREADNATDLATPAHDSSDAPDQATPESGSTRAVFELTALVAHVMEAQGVKEKSKGGKKEPNEDEGHIVAHIKVVPPYVQADRGFLPDLAQVSSPGASPLPSGFGHPRPAPASRLSLSSAPNGSAQTSPMQSPSKAIEQVENGAGNTNATPADAPGPAEVPAYTAAAEKESDQGPVSSADDKTNSESPGGSGLELDRASEPAAMAAARSGSLPGAAQVLPGAARPGSDDTAAHAPAAEPAPAHPSAEGNASGPPSPVLPRIALGAGNAPGVGPKSRANWLLFNDFCITPTNAAEVTQLYGLQKIPCLLYYKQVNSIQAAAQKPPPRQAPVLSFEAFCQLCNAPPLQSPAAPRLKAPAFKPLGADEEVQPGTLLGIDTEFVAHSPPDKVMRGGVEVETRPSRLGLGRVSVVRGQGPLSGQACIDDYIRATEPVFDYLTKWSGLVPGDLDPAQSRHHLTTHKAAYLKLLYLIDAGAIFVGHGLKKDFRMLNILVPPAQVVDTVELFHFKRQRKLSLRFLAGYLLGAAIQQDTHDSVVDARTALSLFQVYEELNAAGKFQEKLLEMYRWGKANGWDSSPAQ</sequence>
<evidence type="ECO:0000259" key="2">
    <source>
        <dbReference type="SMART" id="SM00479"/>
    </source>
</evidence>
<evidence type="ECO:0000313" key="3">
    <source>
        <dbReference type="EMBL" id="KAK9916548.1"/>
    </source>
</evidence>
<dbReference type="EMBL" id="JALJOT010000003">
    <property type="protein sequence ID" value="KAK9916548.1"/>
    <property type="molecule type" value="Genomic_DNA"/>
</dbReference>
<dbReference type="Pfam" id="PF00929">
    <property type="entry name" value="RNase_T"/>
    <property type="match status" value="1"/>
</dbReference>
<dbReference type="InterPro" id="IPR028881">
    <property type="entry name" value="PAN2_UCH_dom"/>
</dbReference>
<dbReference type="CDD" id="cd06143">
    <property type="entry name" value="PAN2_exo"/>
    <property type="match status" value="1"/>
</dbReference>
<protein>
    <recommendedName>
        <fullName evidence="2">Exonuclease domain-containing protein</fullName>
    </recommendedName>
</protein>
<dbReference type="InterPro" id="IPR012337">
    <property type="entry name" value="RNaseH-like_sf"/>
</dbReference>
<dbReference type="InterPro" id="IPR038765">
    <property type="entry name" value="Papain-like_cys_pep_sf"/>
</dbReference>
<dbReference type="Proteomes" id="UP001491310">
    <property type="component" value="Unassembled WGS sequence"/>
</dbReference>
<dbReference type="PANTHER" id="PTHR15728:SF0">
    <property type="entry name" value="PAN2-PAN3 DEADENYLATION COMPLEX CATALYTIC SUBUNIT PAN2"/>
    <property type="match status" value="1"/>
</dbReference>
<gene>
    <name evidence="3" type="ORF">WJX75_003933</name>
</gene>
<dbReference type="InterPro" id="IPR036397">
    <property type="entry name" value="RNaseH_sf"/>
</dbReference>
<name>A0ABR2YXP0_9CHLO</name>
<dbReference type="Pfam" id="PF20770">
    <property type="entry name" value="PAN2_N"/>
    <property type="match status" value="1"/>
</dbReference>
<dbReference type="InterPro" id="IPR048841">
    <property type="entry name" value="PAN2_N"/>
</dbReference>
<dbReference type="SUPFAM" id="SSF53098">
    <property type="entry name" value="Ribonuclease H-like"/>
    <property type="match status" value="1"/>
</dbReference>